<proteinExistence type="predicted"/>
<comment type="caution">
    <text evidence="1">The sequence shown here is derived from an EMBL/GenBank/DDBJ whole genome shotgun (WGS) entry which is preliminary data.</text>
</comment>
<evidence type="ECO:0000313" key="2">
    <source>
        <dbReference type="Proteomes" id="UP000441586"/>
    </source>
</evidence>
<reference evidence="1 2" key="1">
    <citation type="submission" date="2019-12" db="EMBL/GenBank/DDBJ databases">
        <authorList>
            <person name="Zhang Y.-J."/>
        </authorList>
    </citation>
    <scope>NUCLEOTIDE SEQUENCE [LARGE SCALE GENOMIC DNA]</scope>
    <source>
        <strain evidence="1 2">H18S-6</strain>
    </source>
</reference>
<protein>
    <submittedName>
        <fullName evidence="1">Uncharacterized protein</fullName>
    </submittedName>
</protein>
<dbReference type="RefSeq" id="WP_157024472.1">
    <property type="nucleotide sequence ID" value="NZ_WSFO01000025.1"/>
</dbReference>
<accession>A0A6A4RA07</accession>
<sequence length="143" mass="15989">MTLEEQLKARATALMPAPARLERFMAAATEQAHFATVKADLKVQFAAVDTMSHSGKLIADKLDDTREDEYLAHEEAAAWASALLEDGTLGDCLSFLINRDQFQQAVAQRKLDLDRPKSRPKLTTLWARFFGQRKVSQAISPTR</sequence>
<dbReference type="Proteomes" id="UP000441586">
    <property type="component" value="Unassembled WGS sequence"/>
</dbReference>
<evidence type="ECO:0000313" key="1">
    <source>
        <dbReference type="EMBL" id="KAE9624760.1"/>
    </source>
</evidence>
<organism evidence="1 2">
    <name type="scientific">Parasedimentitalea maritima</name>
    <dbReference type="NCBI Taxonomy" id="2578117"/>
    <lineage>
        <taxon>Bacteria</taxon>
        <taxon>Pseudomonadati</taxon>
        <taxon>Pseudomonadota</taxon>
        <taxon>Alphaproteobacteria</taxon>
        <taxon>Rhodobacterales</taxon>
        <taxon>Paracoccaceae</taxon>
        <taxon>Parasedimentitalea</taxon>
    </lineage>
</organism>
<name>A0A6A4RA07_9RHOB</name>
<gene>
    <name evidence="1" type="ORF">GP644_23160</name>
</gene>
<dbReference type="AlphaFoldDB" id="A0A6A4RA07"/>
<dbReference type="EMBL" id="WSFO01000025">
    <property type="protein sequence ID" value="KAE9624760.1"/>
    <property type="molecule type" value="Genomic_DNA"/>
</dbReference>